<dbReference type="GO" id="GO:0016787">
    <property type="term" value="F:hydrolase activity"/>
    <property type="evidence" value="ECO:0007669"/>
    <property type="project" value="UniProtKB-KW"/>
</dbReference>
<dbReference type="EMBL" id="AP035881">
    <property type="protein sequence ID" value="BFP48564.1"/>
    <property type="molecule type" value="Genomic_DNA"/>
</dbReference>
<dbReference type="Pfam" id="PF01674">
    <property type="entry name" value="Lipase_2"/>
    <property type="match status" value="1"/>
</dbReference>
<dbReference type="InterPro" id="IPR053228">
    <property type="entry name" value="Stereospecific_Lipase"/>
</dbReference>
<feature type="chain" id="PRO_5044191497" evidence="1">
    <location>
        <begin position="43"/>
        <end position="324"/>
    </location>
</feature>
<feature type="signal peptide" evidence="1">
    <location>
        <begin position="1"/>
        <end position="42"/>
    </location>
</feature>
<dbReference type="PANTHER" id="PTHR37574">
    <property type="entry name" value="LIPASE B"/>
    <property type="match status" value="1"/>
</dbReference>
<dbReference type="InterPro" id="IPR029058">
    <property type="entry name" value="AB_hydrolase_fold"/>
</dbReference>
<proteinExistence type="predicted"/>
<sequence>MRIPLRTPRTSVRARLSRTGLALTAFGLSAALVMGGSGTAQASQLPEGGLAQAVVNYVASPGAVAGANDWSCKPTAQHPNPVILLPGTFANIGANFVRLSPRLKNNGYCVFALNYGFTALSLDRVGGLGSITASAVELDGFVNRVRTATGAAKVDVVGHSQGGSVPIWWIKKMGGAPKVAHYVGLAPSSHGTTLNGIVELADQLNLLGFATGVSQVAQFPGVLDQQVYSDYTKQLWSDGNTVPAGPKYTVIATRYDEVVTPYSSQVLSGSNVTNTVLQDKCWFDRVGHVGLFDDEPTMELTLNALGDGPAGFQPWCYGFGPQLV</sequence>
<dbReference type="PANTHER" id="PTHR37574:SF1">
    <property type="entry name" value="LIPASE B"/>
    <property type="match status" value="1"/>
</dbReference>
<dbReference type="SUPFAM" id="SSF53474">
    <property type="entry name" value="alpha/beta-Hydrolases"/>
    <property type="match status" value="1"/>
</dbReference>
<accession>A0AB33K506</accession>
<evidence type="ECO:0000313" key="2">
    <source>
        <dbReference type="EMBL" id="BFP48564.1"/>
    </source>
</evidence>
<dbReference type="GO" id="GO:0016042">
    <property type="term" value="P:lipid catabolic process"/>
    <property type="evidence" value="ECO:0007669"/>
    <property type="project" value="InterPro"/>
</dbReference>
<protein>
    <submittedName>
        <fullName evidence="2">Alpha/beta fold hydrolase</fullName>
    </submittedName>
</protein>
<evidence type="ECO:0000256" key="1">
    <source>
        <dbReference type="SAM" id="SignalP"/>
    </source>
</evidence>
<dbReference type="AlphaFoldDB" id="A0AB33K506"/>
<dbReference type="InterPro" id="IPR002918">
    <property type="entry name" value="Lipase_EstA/Esterase_EstB"/>
</dbReference>
<organism evidence="2">
    <name type="scientific">Kitasatospora sp. CMC57</name>
    <dbReference type="NCBI Taxonomy" id="3231513"/>
    <lineage>
        <taxon>Bacteria</taxon>
        <taxon>Bacillati</taxon>
        <taxon>Actinomycetota</taxon>
        <taxon>Actinomycetes</taxon>
        <taxon>Kitasatosporales</taxon>
        <taxon>Streptomycetaceae</taxon>
        <taxon>Kitasatospora</taxon>
    </lineage>
</organism>
<keyword evidence="1" id="KW-0732">Signal</keyword>
<gene>
    <name evidence="2" type="ORF">KCMC57_49320</name>
</gene>
<name>A0AB33K506_9ACTN</name>
<reference evidence="2" key="1">
    <citation type="submission" date="2024-07" db="EMBL/GenBank/DDBJ databases">
        <title>Complete genome sequences of cellulolytic bacteria, Kitasatospora sp. CMC57 and Streptomyces sp. CMC78, isolated from Japanese agricultural soil.</title>
        <authorList>
            <person name="Hashimoto T."/>
            <person name="Ito M."/>
            <person name="Iwamoto M."/>
            <person name="Fukahori D."/>
            <person name="Shoda T."/>
            <person name="Sakoda M."/>
            <person name="Morohoshi T."/>
            <person name="Mitsuboshi M."/>
            <person name="Nishizawa T."/>
        </authorList>
    </citation>
    <scope>NUCLEOTIDE SEQUENCE</scope>
    <source>
        <strain evidence="2">CMC57</strain>
    </source>
</reference>
<dbReference type="Gene3D" id="3.40.50.1820">
    <property type="entry name" value="alpha/beta hydrolase"/>
    <property type="match status" value="1"/>
</dbReference>
<dbReference type="RefSeq" id="WP_407990767.1">
    <property type="nucleotide sequence ID" value="NZ_AP035881.2"/>
</dbReference>
<keyword evidence="2" id="KW-0378">Hydrolase</keyword>